<feature type="compositionally biased region" description="Basic residues" evidence="1">
    <location>
        <begin position="251"/>
        <end position="265"/>
    </location>
</feature>
<feature type="region of interest" description="Disordered" evidence="1">
    <location>
        <begin position="251"/>
        <end position="322"/>
    </location>
</feature>
<dbReference type="Proteomes" id="UP001161757">
    <property type="component" value="Unassembled WGS sequence"/>
</dbReference>
<reference evidence="2" key="1">
    <citation type="submission" date="2023-01" db="EMBL/GenBank/DDBJ databases">
        <title>Exophiala dermititidis isolated from Cystic Fibrosis Patient.</title>
        <authorList>
            <person name="Kurbessoian T."/>
            <person name="Crocker A."/>
            <person name="Murante D."/>
            <person name="Hogan D.A."/>
            <person name="Stajich J.E."/>
        </authorList>
    </citation>
    <scope>NUCLEOTIDE SEQUENCE</scope>
    <source>
        <strain evidence="2">Ex8</strain>
    </source>
</reference>
<organism evidence="2 3">
    <name type="scientific">Exophiala dermatitidis</name>
    <name type="common">Black yeast-like fungus</name>
    <name type="synonym">Wangiella dermatitidis</name>
    <dbReference type="NCBI Taxonomy" id="5970"/>
    <lineage>
        <taxon>Eukaryota</taxon>
        <taxon>Fungi</taxon>
        <taxon>Dikarya</taxon>
        <taxon>Ascomycota</taxon>
        <taxon>Pezizomycotina</taxon>
        <taxon>Eurotiomycetes</taxon>
        <taxon>Chaetothyriomycetidae</taxon>
        <taxon>Chaetothyriales</taxon>
        <taxon>Herpotrichiellaceae</taxon>
        <taxon>Exophiala</taxon>
    </lineage>
</organism>
<evidence type="ECO:0000313" key="2">
    <source>
        <dbReference type="EMBL" id="KAJ8988201.1"/>
    </source>
</evidence>
<comment type="caution">
    <text evidence="2">The sequence shown here is derived from an EMBL/GenBank/DDBJ whole genome shotgun (WGS) entry which is preliminary data.</text>
</comment>
<name>A0AAN6IUV3_EXODE</name>
<gene>
    <name evidence="2" type="ORF">HRR80_007618</name>
</gene>
<dbReference type="EMBL" id="JAJGCB010000019">
    <property type="protein sequence ID" value="KAJ8988201.1"/>
    <property type="molecule type" value="Genomic_DNA"/>
</dbReference>
<dbReference type="AlphaFoldDB" id="A0AAN6IUV3"/>
<evidence type="ECO:0000256" key="1">
    <source>
        <dbReference type="SAM" id="MobiDB-lite"/>
    </source>
</evidence>
<evidence type="ECO:0000313" key="3">
    <source>
        <dbReference type="Proteomes" id="UP001161757"/>
    </source>
</evidence>
<proteinExistence type="predicted"/>
<feature type="region of interest" description="Disordered" evidence="1">
    <location>
        <begin position="16"/>
        <end position="89"/>
    </location>
</feature>
<feature type="compositionally biased region" description="Acidic residues" evidence="1">
    <location>
        <begin position="39"/>
        <end position="75"/>
    </location>
</feature>
<accession>A0AAN6IUV3</accession>
<sequence length="340" mass="38568">MPPRKRPALAAAAAIVTPLPPLPLSSSPFRPLPAAAPPADEDDEEEDDDDEAEEEAEEEEEEEEEGGEEEEEEEEQRAPQPRRTVLFRKRSSNANATVESPLDSYRVFLQNLHPHQVDWDNLRPGDARLESRFDGLGQFQQDVYYFILVGLLNAYVKGRIGVANFNDCDRQWVWNWPTWHRTIIRLSGSIEGGRVGGEGDCWFSTFSTGNGGMPKVAMRQGRYERRPDGNHAWRDIFTLYQHEGCPGRSKPWRFRDHRRPRHGHPAFRVARVRTPSSGRPSLPQSPPNMHQSCACRLGVRSKKQGREPGRQEQLGPLPTPREVHVGLRLSGGTHCQHRLG</sequence>
<protein>
    <submittedName>
        <fullName evidence="2">Uncharacterized protein</fullName>
    </submittedName>
</protein>